<evidence type="ECO:0000256" key="5">
    <source>
        <dbReference type="ARBA" id="ARBA00023242"/>
    </source>
</evidence>
<keyword evidence="10" id="KW-1185">Reference proteome</keyword>
<dbReference type="FunFam" id="3.30.730.10:FF:000008">
    <property type="entry name" value="AP2 domain-containing protein RAP2.8"/>
    <property type="match status" value="1"/>
</dbReference>
<protein>
    <submittedName>
        <fullName evidence="9">AP2/ERF and B3 domain-containing transcription repressor RAV2-like</fullName>
    </submittedName>
</protein>
<dbReference type="SUPFAM" id="SSF101936">
    <property type="entry name" value="DNA-binding pseudobarrel domain"/>
    <property type="match status" value="1"/>
</dbReference>
<dbReference type="InterPro" id="IPR003340">
    <property type="entry name" value="B3_DNA-bd"/>
</dbReference>
<dbReference type="GO" id="GO:0003700">
    <property type="term" value="F:DNA-binding transcription factor activity"/>
    <property type="evidence" value="ECO:0007669"/>
    <property type="project" value="InterPro"/>
</dbReference>
<feature type="region of interest" description="Disordered" evidence="6">
    <location>
        <begin position="1"/>
        <end position="70"/>
    </location>
</feature>
<proteinExistence type="predicted"/>
<dbReference type="Pfam" id="PF02362">
    <property type="entry name" value="B3"/>
    <property type="match status" value="1"/>
</dbReference>
<dbReference type="Proteomes" id="UP001327560">
    <property type="component" value="Chromosome 1"/>
</dbReference>
<dbReference type="Pfam" id="PF00847">
    <property type="entry name" value="AP2"/>
    <property type="match status" value="1"/>
</dbReference>
<dbReference type="AlphaFoldDB" id="A0AAQ3JP73"/>
<sequence>METSSVEDAGGETRKRPPPAPRATSAAPKSLQRVGSGASDVIDPEVGVEAESGRKLPSSQYKGVVPQPNGRWGAQIYEKHQRVWLGTFNEEAEAARAYDAAVQRFRGRDAITNFKPLNEAEDDDAAELAFLGSRSKLEIVDMLRKHTYHDELQQSKRSFGAVKKKSPALPSRAAAPDQSSAGGTQRQHLFDKAVTPSDVGKLNRLVIPKQHAEKYFPLQKASSDASHATKGLLLNFEDACGKVWRFRYSYWNSSQSYVLTKGWSRFVKEKGLEAGDVVTFQRSTGPEKQLFIDSNVRAGRGRAVVPAPPVQVFRLFGVDIVGNTPSAAAIGGDEVHGKVALHGGIGKRNRDDVDLISSEEKMITKLRRLG</sequence>
<dbReference type="GO" id="GO:0005634">
    <property type="term" value="C:nucleus"/>
    <property type="evidence" value="ECO:0007669"/>
    <property type="project" value="UniProtKB-SubCell"/>
</dbReference>
<dbReference type="SMART" id="SM01019">
    <property type="entry name" value="B3"/>
    <property type="match status" value="1"/>
</dbReference>
<evidence type="ECO:0000313" key="10">
    <source>
        <dbReference type="Proteomes" id="UP001327560"/>
    </source>
</evidence>
<dbReference type="InterPro" id="IPR044800">
    <property type="entry name" value="LEC2-like"/>
</dbReference>
<dbReference type="CDD" id="cd10017">
    <property type="entry name" value="B3_DNA"/>
    <property type="match status" value="1"/>
</dbReference>
<organism evidence="9 10">
    <name type="scientific">Canna indica</name>
    <name type="common">Indian-shot</name>
    <dbReference type="NCBI Taxonomy" id="4628"/>
    <lineage>
        <taxon>Eukaryota</taxon>
        <taxon>Viridiplantae</taxon>
        <taxon>Streptophyta</taxon>
        <taxon>Embryophyta</taxon>
        <taxon>Tracheophyta</taxon>
        <taxon>Spermatophyta</taxon>
        <taxon>Magnoliopsida</taxon>
        <taxon>Liliopsida</taxon>
        <taxon>Zingiberales</taxon>
        <taxon>Cannaceae</taxon>
        <taxon>Canna</taxon>
    </lineage>
</organism>
<gene>
    <name evidence="9" type="ORF">Cni_G01162</name>
</gene>
<evidence type="ECO:0000259" key="7">
    <source>
        <dbReference type="PROSITE" id="PS50863"/>
    </source>
</evidence>
<evidence type="ECO:0000256" key="4">
    <source>
        <dbReference type="ARBA" id="ARBA00023163"/>
    </source>
</evidence>
<dbReference type="InterPro" id="IPR001471">
    <property type="entry name" value="AP2/ERF_dom"/>
</dbReference>
<evidence type="ECO:0000313" key="9">
    <source>
        <dbReference type="EMBL" id="WOK92471.1"/>
    </source>
</evidence>
<evidence type="ECO:0000256" key="1">
    <source>
        <dbReference type="ARBA" id="ARBA00004123"/>
    </source>
</evidence>
<dbReference type="CDD" id="cd00018">
    <property type="entry name" value="AP2"/>
    <property type="match status" value="1"/>
</dbReference>
<keyword evidence="3" id="KW-0238">DNA-binding</keyword>
<dbReference type="Gene3D" id="3.30.730.10">
    <property type="entry name" value="AP2/ERF domain"/>
    <property type="match status" value="1"/>
</dbReference>
<keyword evidence="2" id="KW-0805">Transcription regulation</keyword>
<dbReference type="InterPro" id="IPR015300">
    <property type="entry name" value="DNA-bd_pseudobarrel_sf"/>
</dbReference>
<comment type="subcellular location">
    <subcellularLocation>
        <location evidence="1">Nucleus</location>
    </subcellularLocation>
</comment>
<evidence type="ECO:0000256" key="6">
    <source>
        <dbReference type="SAM" id="MobiDB-lite"/>
    </source>
</evidence>
<name>A0AAQ3JP73_9LILI</name>
<dbReference type="GO" id="GO:0003677">
    <property type="term" value="F:DNA binding"/>
    <property type="evidence" value="ECO:0007669"/>
    <property type="project" value="UniProtKB-KW"/>
</dbReference>
<keyword evidence="4" id="KW-0804">Transcription</keyword>
<dbReference type="SUPFAM" id="SSF54171">
    <property type="entry name" value="DNA-binding domain"/>
    <property type="match status" value="1"/>
</dbReference>
<dbReference type="Gene3D" id="2.40.330.10">
    <property type="entry name" value="DNA-binding pseudobarrel domain"/>
    <property type="match status" value="1"/>
</dbReference>
<dbReference type="EMBL" id="CP136890">
    <property type="protein sequence ID" value="WOK92471.1"/>
    <property type="molecule type" value="Genomic_DNA"/>
</dbReference>
<evidence type="ECO:0000256" key="3">
    <source>
        <dbReference type="ARBA" id="ARBA00023125"/>
    </source>
</evidence>
<feature type="domain" description="AP2/ERF" evidence="8">
    <location>
        <begin position="60"/>
        <end position="115"/>
    </location>
</feature>
<dbReference type="PANTHER" id="PTHR31140">
    <property type="entry name" value="B3 DOMAIN-CONTAINING TRANSCRIPTION FACTOR ABI3"/>
    <property type="match status" value="1"/>
</dbReference>
<dbReference type="SMART" id="SM00380">
    <property type="entry name" value="AP2"/>
    <property type="match status" value="1"/>
</dbReference>
<feature type="compositionally biased region" description="Polar residues" evidence="6">
    <location>
        <begin position="177"/>
        <end position="187"/>
    </location>
</feature>
<evidence type="ECO:0000259" key="8">
    <source>
        <dbReference type="PROSITE" id="PS51032"/>
    </source>
</evidence>
<feature type="domain" description="TF-B3" evidence="7">
    <location>
        <begin position="190"/>
        <end position="296"/>
    </location>
</feature>
<dbReference type="InterPro" id="IPR036955">
    <property type="entry name" value="AP2/ERF_dom_sf"/>
</dbReference>
<dbReference type="PROSITE" id="PS51032">
    <property type="entry name" value="AP2_ERF"/>
    <property type="match status" value="1"/>
</dbReference>
<dbReference type="PANTHER" id="PTHR31140:SF1">
    <property type="entry name" value="AP2_ERF AND B3 DOMAIN-CONTAINING TRANSCRIPTION REPRESSOR RAV2"/>
    <property type="match status" value="1"/>
</dbReference>
<accession>A0AAQ3JP73</accession>
<evidence type="ECO:0000256" key="2">
    <source>
        <dbReference type="ARBA" id="ARBA00023015"/>
    </source>
</evidence>
<dbReference type="InterPro" id="IPR016177">
    <property type="entry name" value="DNA-bd_dom_sf"/>
</dbReference>
<feature type="region of interest" description="Disordered" evidence="6">
    <location>
        <begin position="154"/>
        <end position="193"/>
    </location>
</feature>
<reference evidence="9 10" key="1">
    <citation type="submission" date="2023-10" db="EMBL/GenBank/DDBJ databases">
        <title>Chromosome-scale genome assembly provides insights into flower coloration mechanisms of Canna indica.</title>
        <authorList>
            <person name="Li C."/>
        </authorList>
    </citation>
    <scope>NUCLEOTIDE SEQUENCE [LARGE SCALE GENOMIC DNA]</scope>
    <source>
        <tissue evidence="9">Flower</tissue>
    </source>
</reference>
<dbReference type="PROSITE" id="PS50863">
    <property type="entry name" value="B3"/>
    <property type="match status" value="1"/>
</dbReference>
<keyword evidence="5" id="KW-0539">Nucleus</keyword>